<evidence type="ECO:0000256" key="3">
    <source>
        <dbReference type="ARBA" id="ARBA00023004"/>
    </source>
</evidence>
<feature type="domain" description="Rieske" evidence="6">
    <location>
        <begin position="74"/>
        <end position="148"/>
    </location>
</feature>
<dbReference type="EMBL" id="RJUF01000005">
    <property type="protein sequence ID" value="MCP9762029.1"/>
    <property type="molecule type" value="Genomic_DNA"/>
</dbReference>
<dbReference type="Pfam" id="PF00355">
    <property type="entry name" value="Rieske"/>
    <property type="match status" value="1"/>
</dbReference>
<evidence type="ECO:0000256" key="1">
    <source>
        <dbReference type="ARBA" id="ARBA00022714"/>
    </source>
</evidence>
<reference evidence="7 8" key="1">
    <citation type="submission" date="2018-11" db="EMBL/GenBank/DDBJ databases">
        <title>Novel bacteria species description.</title>
        <authorList>
            <person name="Han J.-H."/>
        </authorList>
    </citation>
    <scope>NUCLEOTIDE SEQUENCE [LARGE SCALE GENOMIC DNA]</scope>
    <source>
        <strain evidence="7 8">KCTC23259</strain>
    </source>
</reference>
<dbReference type="PROSITE" id="PS51296">
    <property type="entry name" value="RIESKE"/>
    <property type="match status" value="1"/>
</dbReference>
<evidence type="ECO:0000256" key="5">
    <source>
        <dbReference type="ARBA" id="ARBA00023157"/>
    </source>
</evidence>
<dbReference type="InterPro" id="IPR036922">
    <property type="entry name" value="Rieske_2Fe-2S_sf"/>
</dbReference>
<dbReference type="Gene3D" id="2.102.10.10">
    <property type="entry name" value="Rieske [2Fe-2S] iron-sulphur domain"/>
    <property type="match status" value="1"/>
</dbReference>
<dbReference type="CDD" id="cd03467">
    <property type="entry name" value="Rieske"/>
    <property type="match status" value="1"/>
</dbReference>
<dbReference type="InterPro" id="IPR017941">
    <property type="entry name" value="Rieske_2Fe-2S"/>
</dbReference>
<keyword evidence="4" id="KW-0411">Iron-sulfur</keyword>
<evidence type="ECO:0000313" key="7">
    <source>
        <dbReference type="EMBL" id="MCP9762029.1"/>
    </source>
</evidence>
<dbReference type="GO" id="GO:0046872">
    <property type="term" value="F:metal ion binding"/>
    <property type="evidence" value="ECO:0007669"/>
    <property type="project" value="UniProtKB-KW"/>
</dbReference>
<evidence type="ECO:0000256" key="4">
    <source>
        <dbReference type="ARBA" id="ARBA00023014"/>
    </source>
</evidence>
<keyword evidence="5" id="KW-1015">Disulfide bond</keyword>
<dbReference type="SUPFAM" id="SSF50022">
    <property type="entry name" value="ISP domain"/>
    <property type="match status" value="1"/>
</dbReference>
<keyword evidence="8" id="KW-1185">Reference proteome</keyword>
<keyword evidence="3" id="KW-0408">Iron</keyword>
<evidence type="ECO:0000259" key="6">
    <source>
        <dbReference type="PROSITE" id="PS51296"/>
    </source>
</evidence>
<dbReference type="AlphaFoldDB" id="A0AAE3H116"/>
<dbReference type="InterPro" id="IPR014349">
    <property type="entry name" value="Rieske_Fe-S_prot"/>
</dbReference>
<name>A0AAE3H116_9BACT</name>
<dbReference type="PANTHER" id="PTHR10134">
    <property type="entry name" value="CYTOCHROME B-C1 COMPLEX SUBUNIT RIESKE, MITOCHONDRIAL"/>
    <property type="match status" value="1"/>
</dbReference>
<accession>A0AAE3H116</accession>
<dbReference type="GO" id="GO:0051537">
    <property type="term" value="F:2 iron, 2 sulfur cluster binding"/>
    <property type="evidence" value="ECO:0007669"/>
    <property type="project" value="UniProtKB-KW"/>
</dbReference>
<evidence type="ECO:0000256" key="2">
    <source>
        <dbReference type="ARBA" id="ARBA00022723"/>
    </source>
</evidence>
<keyword evidence="1" id="KW-0001">2Fe-2S</keyword>
<evidence type="ECO:0000313" key="8">
    <source>
        <dbReference type="Proteomes" id="UP001204144"/>
    </source>
</evidence>
<dbReference type="Proteomes" id="UP001204144">
    <property type="component" value="Unassembled WGS sequence"/>
</dbReference>
<sequence length="152" mass="16377">MTNNSTIDRKDFLKQVGMGFGAIMLMNCLQSCSETEIPDPNPMPNTGKLDFSIDITASGNTALQTKGGFLVVSDKKVIIARTLADQWIAVSSACTHQGTTINYRANSNDFLCPNHQSTFSATGAVTKSPASSPLTKYNVTFSANTNTIRVFE</sequence>
<protein>
    <submittedName>
        <fullName evidence="7">Rieske (2Fe-2S) protein</fullName>
    </submittedName>
</protein>
<comment type="caution">
    <text evidence="7">The sequence shown here is derived from an EMBL/GenBank/DDBJ whole genome shotgun (WGS) entry which is preliminary data.</text>
</comment>
<gene>
    <name evidence="7" type="ORF">EGI31_03615</name>
</gene>
<proteinExistence type="predicted"/>
<keyword evidence="2" id="KW-0479">Metal-binding</keyword>
<dbReference type="RefSeq" id="WP_255035780.1">
    <property type="nucleotide sequence ID" value="NZ_RJUF01000005.1"/>
</dbReference>
<organism evidence="7 8">
    <name type="scientific">Lacihabitans soyangensis</name>
    <dbReference type="NCBI Taxonomy" id="869394"/>
    <lineage>
        <taxon>Bacteria</taxon>
        <taxon>Pseudomonadati</taxon>
        <taxon>Bacteroidota</taxon>
        <taxon>Cytophagia</taxon>
        <taxon>Cytophagales</taxon>
        <taxon>Leadbetterellaceae</taxon>
        <taxon>Lacihabitans</taxon>
    </lineage>
</organism>